<dbReference type="Proteomes" id="UP000461880">
    <property type="component" value="Unassembled WGS sequence"/>
</dbReference>
<evidence type="ECO:0000256" key="6">
    <source>
        <dbReference type="ARBA" id="ARBA00022683"/>
    </source>
</evidence>
<sequence length="151" mass="16935">MLKEFVKEKHCVFYDSASDWKDAIHKACEPIIADRTVEPEYADEIVRCVEKYGPYIILIPGVAMPHSTEGGALVHKTCISFMKLAKPVSFDDQDPEKYADLFFTIASGNAEKHLEEMQQLAALLTDDAVVEDLHKVTSEADLEALGEKYNL</sequence>
<dbReference type="AlphaFoldDB" id="A0A7X2THK9"/>
<dbReference type="GO" id="GO:0016301">
    <property type="term" value="F:kinase activity"/>
    <property type="evidence" value="ECO:0007669"/>
    <property type="project" value="UniProtKB-KW"/>
</dbReference>
<dbReference type="Pfam" id="PF00359">
    <property type="entry name" value="PTS_EIIA_2"/>
    <property type="match status" value="1"/>
</dbReference>
<evidence type="ECO:0000259" key="11">
    <source>
        <dbReference type="PROSITE" id="PS51094"/>
    </source>
</evidence>
<evidence type="ECO:0000256" key="1">
    <source>
        <dbReference type="ARBA" id="ARBA00004496"/>
    </source>
</evidence>
<keyword evidence="3" id="KW-0963">Cytoplasm</keyword>
<dbReference type="EMBL" id="VUMN01000044">
    <property type="protein sequence ID" value="MSS59691.1"/>
    <property type="molecule type" value="Genomic_DNA"/>
</dbReference>
<comment type="subcellular location">
    <subcellularLocation>
        <location evidence="1">Cytoplasm</location>
    </subcellularLocation>
</comment>
<dbReference type="PROSITE" id="PS51094">
    <property type="entry name" value="PTS_EIIA_TYPE_2"/>
    <property type="match status" value="1"/>
</dbReference>
<keyword evidence="4" id="KW-0597">Phosphoprotein</keyword>
<accession>A0A7X2THK9</accession>
<keyword evidence="13" id="KW-1185">Reference proteome</keyword>
<evidence type="ECO:0000256" key="9">
    <source>
        <dbReference type="ARBA" id="ARBA00041175"/>
    </source>
</evidence>
<comment type="function">
    <text evidence="8">The phosphoenolpyruvate-dependent sugar phosphotransferase system (sugar PTS), a major carbohydrate active transport system, catalyzes the phosphorylation of incoming sugar substrates concomitantly with their translocation across the cell membrane. The enzyme II UlaABC PTS system is involved in ascorbate transport.</text>
</comment>
<feature type="domain" description="PTS EIIA type-2" evidence="11">
    <location>
        <begin position="4"/>
        <end position="149"/>
    </location>
</feature>
<proteinExistence type="predicted"/>
<gene>
    <name evidence="12" type="ORF">FYJ51_12385</name>
</gene>
<evidence type="ECO:0000256" key="3">
    <source>
        <dbReference type="ARBA" id="ARBA00022490"/>
    </source>
</evidence>
<evidence type="ECO:0000256" key="2">
    <source>
        <dbReference type="ARBA" id="ARBA00022448"/>
    </source>
</evidence>
<dbReference type="GO" id="GO:0005737">
    <property type="term" value="C:cytoplasm"/>
    <property type="evidence" value="ECO:0007669"/>
    <property type="project" value="UniProtKB-SubCell"/>
</dbReference>
<dbReference type="Gene3D" id="3.40.930.10">
    <property type="entry name" value="Mannitol-specific EII, Chain A"/>
    <property type="match status" value="1"/>
</dbReference>
<dbReference type="InterPro" id="IPR051351">
    <property type="entry name" value="Ascorbate-PTS_EIIA_comp"/>
</dbReference>
<reference evidence="12 13" key="1">
    <citation type="submission" date="2019-08" db="EMBL/GenBank/DDBJ databases">
        <title>In-depth cultivation of the pig gut microbiome towards novel bacterial diversity and tailored functional studies.</title>
        <authorList>
            <person name="Wylensek D."/>
            <person name="Hitch T.C.A."/>
            <person name="Clavel T."/>
        </authorList>
    </citation>
    <scope>NUCLEOTIDE SEQUENCE [LARGE SCALE GENOMIC DNA]</scope>
    <source>
        <strain evidence="12 13">Oil+RF-744-GAM-WT-6</strain>
    </source>
</reference>
<keyword evidence="7" id="KW-0418">Kinase</keyword>
<dbReference type="InterPro" id="IPR002178">
    <property type="entry name" value="PTS_EIIA_type-2_dom"/>
</dbReference>
<dbReference type="PANTHER" id="PTHR36203">
    <property type="entry name" value="ASCORBATE-SPECIFIC PTS SYSTEM EIIA COMPONENT"/>
    <property type="match status" value="1"/>
</dbReference>
<evidence type="ECO:0000256" key="10">
    <source>
        <dbReference type="ARBA" id="ARBA00042072"/>
    </source>
</evidence>
<name>A0A7X2THK9_9FIRM</name>
<evidence type="ECO:0000313" key="12">
    <source>
        <dbReference type="EMBL" id="MSS59691.1"/>
    </source>
</evidence>
<evidence type="ECO:0000256" key="4">
    <source>
        <dbReference type="ARBA" id="ARBA00022553"/>
    </source>
</evidence>
<evidence type="ECO:0000313" key="13">
    <source>
        <dbReference type="Proteomes" id="UP000461880"/>
    </source>
</evidence>
<evidence type="ECO:0000256" key="8">
    <source>
        <dbReference type="ARBA" id="ARBA00037387"/>
    </source>
</evidence>
<dbReference type="SUPFAM" id="SSF55804">
    <property type="entry name" value="Phoshotransferase/anion transport protein"/>
    <property type="match status" value="1"/>
</dbReference>
<dbReference type="InterPro" id="IPR016152">
    <property type="entry name" value="PTrfase/Anion_transptr"/>
</dbReference>
<protein>
    <recommendedName>
        <fullName evidence="9">Ascorbate-specific PTS system EIIA component</fullName>
    </recommendedName>
    <alternativeName>
        <fullName evidence="10">Ascorbate-specific phosphotransferase enzyme IIA component</fullName>
    </alternativeName>
</protein>
<evidence type="ECO:0000256" key="5">
    <source>
        <dbReference type="ARBA" id="ARBA00022679"/>
    </source>
</evidence>
<dbReference type="RefSeq" id="WP_154505916.1">
    <property type="nucleotide sequence ID" value="NZ_VUMN01000044.1"/>
</dbReference>
<keyword evidence="6" id="KW-0598">Phosphotransferase system</keyword>
<organism evidence="12 13">
    <name type="scientific">Stecheria intestinalis</name>
    <dbReference type="NCBI Taxonomy" id="2606630"/>
    <lineage>
        <taxon>Bacteria</taxon>
        <taxon>Bacillati</taxon>
        <taxon>Bacillota</taxon>
        <taxon>Erysipelotrichia</taxon>
        <taxon>Erysipelotrichales</taxon>
        <taxon>Erysipelotrichaceae</taxon>
        <taxon>Stecheria</taxon>
    </lineage>
</organism>
<dbReference type="PANTHER" id="PTHR36203:SF1">
    <property type="entry name" value="ASCORBATE-SPECIFIC PTS SYSTEM EIIA COMPONENT"/>
    <property type="match status" value="1"/>
</dbReference>
<comment type="caution">
    <text evidence="12">The sequence shown here is derived from an EMBL/GenBank/DDBJ whole genome shotgun (WGS) entry which is preliminary data.</text>
</comment>
<keyword evidence="12" id="KW-0762">Sugar transport</keyword>
<keyword evidence="2" id="KW-0813">Transport</keyword>
<evidence type="ECO:0000256" key="7">
    <source>
        <dbReference type="ARBA" id="ARBA00022777"/>
    </source>
</evidence>
<keyword evidence="5" id="KW-0808">Transferase</keyword>
<dbReference type="CDD" id="cd00211">
    <property type="entry name" value="PTS_IIA_fru"/>
    <property type="match status" value="1"/>
</dbReference>
<dbReference type="GO" id="GO:0009401">
    <property type="term" value="P:phosphoenolpyruvate-dependent sugar phosphotransferase system"/>
    <property type="evidence" value="ECO:0007669"/>
    <property type="project" value="UniProtKB-KW"/>
</dbReference>